<feature type="active site" description="Nucleophile; for glutaminase activity" evidence="7">
    <location>
        <position position="165"/>
    </location>
</feature>
<evidence type="ECO:0000256" key="9">
    <source>
        <dbReference type="PROSITE-ProRule" id="PRU10139"/>
    </source>
</evidence>
<dbReference type="OrthoDB" id="9760188at2"/>
<comment type="function">
    <text evidence="7">Catalyzes the ATP-dependent amidation of deamido-NAD to form NAD. Uses L-glutamine as a nitrogen source.</text>
</comment>
<feature type="domain" description="CN hydrolase" evidence="12">
    <location>
        <begin position="9"/>
        <end position="262"/>
    </location>
</feature>
<evidence type="ECO:0000256" key="5">
    <source>
        <dbReference type="ARBA" id="ARBA00022840"/>
    </source>
</evidence>
<dbReference type="EC" id="6.3.5.1" evidence="7 8"/>
<dbReference type="InterPro" id="IPR022310">
    <property type="entry name" value="NAD/GMP_synthase"/>
</dbReference>
<dbReference type="InterPro" id="IPR003694">
    <property type="entry name" value="NAD_synthase"/>
</dbReference>
<dbReference type="CDD" id="cd00553">
    <property type="entry name" value="NAD_synthase"/>
    <property type="match status" value="1"/>
</dbReference>
<dbReference type="EMBL" id="RXLP01000004">
    <property type="protein sequence ID" value="TCD54820.1"/>
    <property type="molecule type" value="Genomic_DNA"/>
</dbReference>
<dbReference type="PANTHER" id="PTHR23090:SF9">
    <property type="entry name" value="GLUTAMINE-DEPENDENT NAD(+) SYNTHETASE"/>
    <property type="match status" value="1"/>
</dbReference>
<dbReference type="GO" id="GO:0009435">
    <property type="term" value="P:NAD+ biosynthetic process"/>
    <property type="evidence" value="ECO:0007669"/>
    <property type="project" value="UniProtKB-UniRule"/>
</dbReference>
<dbReference type="InterPro" id="IPR036526">
    <property type="entry name" value="C-N_Hydrolase_sf"/>
</dbReference>
<comment type="similarity">
    <text evidence="2 7 8">In the C-terminal section; belongs to the NAD synthetase family.</text>
</comment>
<dbReference type="GO" id="GO:0003952">
    <property type="term" value="F:NAD+ synthase (glutamine-hydrolyzing) activity"/>
    <property type="evidence" value="ECO:0007669"/>
    <property type="project" value="UniProtKB-UniRule"/>
</dbReference>
<comment type="caution">
    <text evidence="13">The sequence shown here is derived from an EMBL/GenBank/DDBJ whole genome shotgun (WGS) entry which is preliminary data.</text>
</comment>
<dbReference type="Gene3D" id="3.40.50.620">
    <property type="entry name" value="HUPs"/>
    <property type="match status" value="1"/>
</dbReference>
<comment type="similarity">
    <text evidence="10">Belongs to the NAD synthetase family.</text>
</comment>
<dbReference type="NCBIfam" id="NF010588">
    <property type="entry name" value="PRK13981.1"/>
    <property type="match status" value="1"/>
</dbReference>
<dbReference type="GO" id="GO:0000257">
    <property type="term" value="F:nitrilase activity"/>
    <property type="evidence" value="ECO:0007669"/>
    <property type="project" value="UniProtKB-ARBA"/>
</dbReference>
<feature type="binding site" evidence="7">
    <location>
        <position position="381"/>
    </location>
    <ligand>
        <name>deamido-NAD(+)</name>
        <dbReference type="ChEBI" id="CHEBI:58437"/>
        <note>ligand shared between two neighboring subunits</note>
    </ligand>
</feature>
<evidence type="ECO:0000256" key="4">
    <source>
        <dbReference type="ARBA" id="ARBA00022741"/>
    </source>
</evidence>
<comment type="pathway">
    <text evidence="1 7 8">Cofactor biosynthesis; NAD(+) biosynthesis; NAD(+) from deamido-NAD(+) (L-Gln route): step 1/1.</text>
</comment>
<feature type="active site" description="Proton acceptor" evidence="9">
    <location>
        <position position="49"/>
    </location>
</feature>
<gene>
    <name evidence="7" type="primary">nadE</name>
    <name evidence="13" type="ORF">EJ419_01615</name>
</gene>
<dbReference type="GO" id="GO:0004359">
    <property type="term" value="F:glutaminase activity"/>
    <property type="evidence" value="ECO:0007669"/>
    <property type="project" value="InterPro"/>
</dbReference>
<feature type="active site" description="Proton acceptor; for glutaminase activity" evidence="7">
    <location>
        <position position="49"/>
    </location>
</feature>
<name>A0A4R0QYG2_9BIFI</name>
<dbReference type="FunFam" id="3.40.50.620:FF:000106">
    <property type="entry name" value="Glutamine-dependent NAD(+) synthetase"/>
    <property type="match status" value="1"/>
</dbReference>
<evidence type="ECO:0000259" key="12">
    <source>
        <dbReference type="PROSITE" id="PS50263"/>
    </source>
</evidence>
<reference evidence="13 14" key="1">
    <citation type="submission" date="2018-12" db="EMBL/GenBank/DDBJ databases">
        <title>Alloscrdovia theropitheci sp. nov: a novel taxon from the feces of the bleeding-herat monkey (Theropithecus geleda).</title>
        <authorList>
            <person name="Modesto M."/>
        </authorList>
    </citation>
    <scope>NUCLEOTIDE SEQUENCE [LARGE SCALE GENOMIC DNA]</scope>
    <source>
        <strain evidence="13 14">GLDI4/2</strain>
    </source>
</reference>
<dbReference type="UniPathway" id="UPA00253">
    <property type="reaction ID" value="UER00334"/>
</dbReference>
<keyword evidence="14" id="KW-1185">Reference proteome</keyword>
<keyword evidence="3 7" id="KW-0436">Ligase</keyword>
<dbReference type="SUPFAM" id="SSF56317">
    <property type="entry name" value="Carbon-nitrogen hydrolase"/>
    <property type="match status" value="1"/>
</dbReference>
<dbReference type="SUPFAM" id="SSF52402">
    <property type="entry name" value="Adenine nucleotide alpha hydrolases-like"/>
    <property type="match status" value="1"/>
</dbReference>
<accession>A0A4R0QYG2</accession>
<keyword evidence="5 7" id="KW-0067">ATP-binding</keyword>
<evidence type="ECO:0000256" key="3">
    <source>
        <dbReference type="ARBA" id="ARBA00022598"/>
    </source>
</evidence>
<evidence type="ECO:0000313" key="14">
    <source>
        <dbReference type="Proteomes" id="UP000291289"/>
    </source>
</evidence>
<evidence type="ECO:0000256" key="11">
    <source>
        <dbReference type="SAM" id="MobiDB-lite"/>
    </source>
</evidence>
<feature type="binding site" evidence="7">
    <location>
        <position position="410"/>
    </location>
    <ligand>
        <name>deamido-NAD(+)</name>
        <dbReference type="ChEBI" id="CHEBI:58437"/>
        <note>ligand shared between two neighboring subunits</note>
    </ligand>
</feature>
<dbReference type="Pfam" id="PF00795">
    <property type="entry name" value="CN_hydrolase"/>
    <property type="match status" value="1"/>
</dbReference>
<feature type="active site" description="For glutaminase activity" evidence="7">
    <location>
        <position position="129"/>
    </location>
</feature>
<proteinExistence type="inferred from homology"/>
<feature type="binding site" evidence="7">
    <location>
        <begin position="304"/>
        <end position="311"/>
    </location>
    <ligand>
        <name>ATP</name>
        <dbReference type="ChEBI" id="CHEBI:30616"/>
    </ligand>
</feature>
<sequence length="555" mass="60879">MTMTKAESLTFALAQVNTSVGDIESNSRVIFDYASRAYEQGAHIVVFPEMTLTGYPIEDLALRATFRKAAEDSASAIARKLKNNGYGDLFVVVGTVGTSHDARSAQGVELPTNTLLVLHDGEVIHSYDKQFLPNYGVFDEFRIFTPGHRTLTMQIDGYRLGFAICEDIWQDNGPAQQLADADLDALVTINGSPFEENKDSVRLDLCIKRAQEVNAPVVYVNQVGGQDDLVFDGGSFVVSKEGTVLARLNQFDQDMRTWTLHADGTSTADELAREMDTDEKVYRACVLGLEDYMRKNGFKGVVLGLSGGIDSALVAAMAADACGGENVWGISMPSMYSSDGSKDDAADLAQNIGAHYEIQPIEPIFTSYQEQLNLEGIAQENLQARIRGVIVMAYSNSHGLLALATGNKSECACGYSTIYGDAVGGYAPIKDLLKTRVWQLARWRNSFAIENGQVPPIPENSIIKPPSAELRPGQKDSDSLPEYELLDAVLEAYIEKAHGRADLLADGFDEKTVDTVMRLVDRAEWKRRQYPLGPKVTALAFGRDRRLPVTNAFRE</sequence>
<dbReference type="GO" id="GO:0005524">
    <property type="term" value="F:ATP binding"/>
    <property type="evidence" value="ECO:0007669"/>
    <property type="project" value="UniProtKB-UniRule"/>
</dbReference>
<dbReference type="InterPro" id="IPR014729">
    <property type="entry name" value="Rossmann-like_a/b/a_fold"/>
</dbReference>
<protein>
    <recommendedName>
        <fullName evidence="7 8">Glutamine-dependent NAD(+) synthetase</fullName>
        <ecNumber evidence="7 8">6.3.5.1</ecNumber>
    </recommendedName>
    <alternativeName>
        <fullName evidence="7 8">NAD(+) synthase [glutamine-hydrolyzing]</fullName>
    </alternativeName>
</protein>
<dbReference type="PROSITE" id="PS50263">
    <property type="entry name" value="CN_HYDROLASE"/>
    <property type="match status" value="1"/>
</dbReference>
<dbReference type="CDD" id="cd07570">
    <property type="entry name" value="GAT_Gln-NAD-synth"/>
    <property type="match status" value="1"/>
</dbReference>
<dbReference type="NCBIfam" id="TIGR00552">
    <property type="entry name" value="nadE"/>
    <property type="match status" value="1"/>
</dbReference>
<keyword evidence="4 7" id="KW-0547">Nucleotide-binding</keyword>
<evidence type="ECO:0000256" key="10">
    <source>
        <dbReference type="RuleBase" id="RU003811"/>
    </source>
</evidence>
<dbReference type="PROSITE" id="PS00920">
    <property type="entry name" value="NITRIL_CHT_1"/>
    <property type="match status" value="1"/>
</dbReference>
<feature type="binding site" evidence="7">
    <location>
        <position position="192"/>
    </location>
    <ligand>
        <name>L-glutamine</name>
        <dbReference type="ChEBI" id="CHEBI:58359"/>
    </ligand>
</feature>
<feature type="binding site" evidence="7">
    <location>
        <position position="405"/>
    </location>
    <ligand>
        <name>ATP</name>
        <dbReference type="ChEBI" id="CHEBI:30616"/>
    </ligand>
</feature>
<dbReference type="Proteomes" id="UP000291289">
    <property type="component" value="Unassembled WGS sequence"/>
</dbReference>
<evidence type="ECO:0000256" key="6">
    <source>
        <dbReference type="ARBA" id="ARBA00023027"/>
    </source>
</evidence>
<evidence type="ECO:0000313" key="13">
    <source>
        <dbReference type="EMBL" id="TCD54820.1"/>
    </source>
</evidence>
<organism evidence="13 14">
    <name type="scientific">Alloscardovia theropitheci</name>
    <dbReference type="NCBI Taxonomy" id="2496842"/>
    <lineage>
        <taxon>Bacteria</taxon>
        <taxon>Bacillati</taxon>
        <taxon>Actinomycetota</taxon>
        <taxon>Actinomycetes</taxon>
        <taxon>Bifidobacteriales</taxon>
        <taxon>Bifidobacteriaceae</taxon>
        <taxon>Alloscardovia</taxon>
    </lineage>
</organism>
<comment type="caution">
    <text evidence="7">Lacks conserved residue(s) required for the propagation of feature annotation.</text>
</comment>
<evidence type="ECO:0000256" key="7">
    <source>
        <dbReference type="HAMAP-Rule" id="MF_02090"/>
    </source>
</evidence>
<dbReference type="GO" id="GO:0008795">
    <property type="term" value="F:NAD+ synthase activity"/>
    <property type="evidence" value="ECO:0007669"/>
    <property type="project" value="UniProtKB-UniRule"/>
</dbReference>
<dbReference type="AlphaFoldDB" id="A0A4R0QYG2"/>
<dbReference type="HAMAP" id="MF_02090">
    <property type="entry name" value="NadE_glutamine_dep"/>
    <property type="match status" value="1"/>
</dbReference>
<dbReference type="PIRSF" id="PIRSF006630">
    <property type="entry name" value="NADS_GAT"/>
    <property type="match status" value="1"/>
</dbReference>
<feature type="region of interest" description="Disordered" evidence="11">
    <location>
        <begin position="458"/>
        <end position="477"/>
    </location>
</feature>
<feature type="binding site" evidence="7">
    <location>
        <position position="135"/>
    </location>
    <ligand>
        <name>L-glutamine</name>
        <dbReference type="ChEBI" id="CHEBI:58359"/>
    </ligand>
</feature>
<evidence type="ECO:0000256" key="2">
    <source>
        <dbReference type="ARBA" id="ARBA00007145"/>
    </source>
</evidence>
<dbReference type="Gene3D" id="3.60.110.10">
    <property type="entry name" value="Carbon-nitrogen hydrolase"/>
    <property type="match status" value="1"/>
</dbReference>
<feature type="binding site" evidence="7">
    <location>
        <position position="526"/>
    </location>
    <ligand>
        <name>deamido-NAD(+)</name>
        <dbReference type="ChEBI" id="CHEBI:58437"/>
        <note>ligand shared between two neighboring subunits</note>
    </ligand>
</feature>
<feature type="binding site" evidence="7">
    <location>
        <position position="198"/>
    </location>
    <ligand>
        <name>L-glutamine</name>
        <dbReference type="ChEBI" id="CHEBI:58359"/>
    </ligand>
</feature>
<dbReference type="PANTHER" id="PTHR23090">
    <property type="entry name" value="NH 3 /GLUTAMINE-DEPENDENT NAD + SYNTHETASE"/>
    <property type="match status" value="1"/>
</dbReference>
<evidence type="ECO:0000256" key="1">
    <source>
        <dbReference type="ARBA" id="ARBA00005188"/>
    </source>
</evidence>
<dbReference type="Pfam" id="PF02540">
    <property type="entry name" value="NAD_synthase"/>
    <property type="match status" value="1"/>
</dbReference>
<dbReference type="InterPro" id="IPR003010">
    <property type="entry name" value="C-N_Hydrolase"/>
</dbReference>
<dbReference type="InterPro" id="IPR000132">
    <property type="entry name" value="Nitrilase/CN_hydratase_CS"/>
</dbReference>
<evidence type="ECO:0000256" key="8">
    <source>
        <dbReference type="PIRNR" id="PIRNR006630"/>
    </source>
</evidence>
<dbReference type="InterPro" id="IPR014445">
    <property type="entry name" value="Gln-dep_NAD_synthase"/>
</dbReference>
<comment type="catalytic activity">
    <reaction evidence="7 8">
        <text>deamido-NAD(+) + L-glutamine + ATP + H2O = L-glutamate + AMP + diphosphate + NAD(+) + H(+)</text>
        <dbReference type="Rhea" id="RHEA:24384"/>
        <dbReference type="ChEBI" id="CHEBI:15377"/>
        <dbReference type="ChEBI" id="CHEBI:15378"/>
        <dbReference type="ChEBI" id="CHEBI:29985"/>
        <dbReference type="ChEBI" id="CHEBI:30616"/>
        <dbReference type="ChEBI" id="CHEBI:33019"/>
        <dbReference type="ChEBI" id="CHEBI:57540"/>
        <dbReference type="ChEBI" id="CHEBI:58359"/>
        <dbReference type="ChEBI" id="CHEBI:58437"/>
        <dbReference type="ChEBI" id="CHEBI:456215"/>
        <dbReference type="EC" id="6.3.5.1"/>
    </reaction>
</comment>
<keyword evidence="6 7" id="KW-0520">NAD</keyword>
<dbReference type="GO" id="GO:0005737">
    <property type="term" value="C:cytoplasm"/>
    <property type="evidence" value="ECO:0007669"/>
    <property type="project" value="InterPro"/>
</dbReference>